<feature type="compositionally biased region" description="Basic and acidic residues" evidence="1">
    <location>
        <begin position="230"/>
        <end position="267"/>
    </location>
</feature>
<keyword evidence="2" id="KW-0812">Transmembrane</keyword>
<keyword evidence="2" id="KW-0472">Membrane</keyword>
<dbReference type="AlphaFoldDB" id="A0AAV9U7Y6"/>
<feature type="compositionally biased region" description="Polar residues" evidence="1">
    <location>
        <begin position="272"/>
        <end position="297"/>
    </location>
</feature>
<evidence type="ECO:0000313" key="3">
    <source>
        <dbReference type="EMBL" id="KAK6337665.1"/>
    </source>
</evidence>
<keyword evidence="2" id="KW-1133">Transmembrane helix</keyword>
<accession>A0AAV9U7Y6</accession>
<evidence type="ECO:0000256" key="1">
    <source>
        <dbReference type="SAM" id="MobiDB-lite"/>
    </source>
</evidence>
<dbReference type="Proteomes" id="UP001373714">
    <property type="component" value="Unassembled WGS sequence"/>
</dbReference>
<sequence length="431" mass="46571">MGVGMSTIIQWTVILAVVGAYFYIKKQQTPAPVAQKPAVARGNLLDELSGNEKKKKPSKNQKKQQKPAAVSTRELQVPTVTVASEGSDDIPDSPALAEDKGSLQRLAGFKTGQSKSTKQESKPEKKKADKQASKAAPAQTSDIKLTAVPISPSLGAISSTSSTTGADGDIDEPDSVDEENLIDDMLEKTTGPSVMRITQVQDEFTTVTRKKGNQSEKKEGLTPLQKKNQKKNEMKKELKKLEREDQLKRLESHKREQRLAREAETAGKPKKSQANAANAWSGSNTPLAGSNGQTALTGSLLDTFDSSNSNSRSGVTPSTSDLSDAIPQEYLDEHRAAQRELPSGIENEWVEVKPRQKKKKPAPTESETDSDANQNLTASAPSTSRQALSNAPGNAPQPPAQKPKKVFTDQDLKIPDMPAAENTDGWDAHAW</sequence>
<evidence type="ECO:0000313" key="4">
    <source>
        <dbReference type="Proteomes" id="UP001373714"/>
    </source>
</evidence>
<feature type="compositionally biased region" description="Basic residues" evidence="1">
    <location>
        <begin position="53"/>
        <end position="65"/>
    </location>
</feature>
<feature type="compositionally biased region" description="Basic and acidic residues" evidence="1">
    <location>
        <begin position="117"/>
        <end position="132"/>
    </location>
</feature>
<organism evidence="3 4">
    <name type="scientific">Orbilia blumenaviensis</name>
    <dbReference type="NCBI Taxonomy" id="1796055"/>
    <lineage>
        <taxon>Eukaryota</taxon>
        <taxon>Fungi</taxon>
        <taxon>Dikarya</taxon>
        <taxon>Ascomycota</taxon>
        <taxon>Pezizomycotina</taxon>
        <taxon>Orbiliomycetes</taxon>
        <taxon>Orbiliales</taxon>
        <taxon>Orbiliaceae</taxon>
        <taxon>Orbilia</taxon>
    </lineage>
</organism>
<comment type="caution">
    <text evidence="3">The sequence shown here is derived from an EMBL/GenBank/DDBJ whole genome shotgun (WGS) entry which is preliminary data.</text>
</comment>
<feature type="transmembrane region" description="Helical" evidence="2">
    <location>
        <begin position="7"/>
        <end position="24"/>
    </location>
</feature>
<proteinExistence type="predicted"/>
<gene>
    <name evidence="3" type="ORF">TWF730_003057</name>
</gene>
<evidence type="ECO:0008006" key="5">
    <source>
        <dbReference type="Google" id="ProtNLM"/>
    </source>
</evidence>
<feature type="compositionally biased region" description="Low complexity" evidence="1">
    <location>
        <begin position="150"/>
        <end position="167"/>
    </location>
</feature>
<feature type="compositionally biased region" description="Acidic residues" evidence="1">
    <location>
        <begin position="168"/>
        <end position="184"/>
    </location>
</feature>
<name>A0AAV9U7Y6_9PEZI</name>
<dbReference type="EMBL" id="JAVHNS010000013">
    <property type="protein sequence ID" value="KAK6337665.1"/>
    <property type="molecule type" value="Genomic_DNA"/>
</dbReference>
<evidence type="ECO:0000256" key="2">
    <source>
        <dbReference type="SAM" id="Phobius"/>
    </source>
</evidence>
<reference evidence="3 4" key="1">
    <citation type="submission" date="2019-10" db="EMBL/GenBank/DDBJ databases">
        <authorList>
            <person name="Palmer J.M."/>
        </authorList>
    </citation>
    <scope>NUCLEOTIDE SEQUENCE [LARGE SCALE GENOMIC DNA]</scope>
    <source>
        <strain evidence="3 4">TWF730</strain>
    </source>
</reference>
<feature type="compositionally biased region" description="Polar residues" evidence="1">
    <location>
        <begin position="190"/>
        <end position="207"/>
    </location>
</feature>
<feature type="compositionally biased region" description="Polar residues" evidence="1">
    <location>
        <begin position="304"/>
        <end position="322"/>
    </location>
</feature>
<keyword evidence="4" id="KW-1185">Reference proteome</keyword>
<feature type="compositionally biased region" description="Polar residues" evidence="1">
    <location>
        <begin position="371"/>
        <end position="389"/>
    </location>
</feature>
<protein>
    <recommendedName>
        <fullName evidence="5">Secreted protein</fullName>
    </recommendedName>
</protein>
<feature type="region of interest" description="Disordered" evidence="1">
    <location>
        <begin position="44"/>
        <end position="431"/>
    </location>
</feature>